<organism evidence="4 5">
    <name type="scientific">Aspergillus cavernicola</name>
    <dbReference type="NCBI Taxonomy" id="176166"/>
    <lineage>
        <taxon>Eukaryota</taxon>
        <taxon>Fungi</taxon>
        <taxon>Dikarya</taxon>
        <taxon>Ascomycota</taxon>
        <taxon>Pezizomycotina</taxon>
        <taxon>Eurotiomycetes</taxon>
        <taxon>Eurotiomycetidae</taxon>
        <taxon>Eurotiales</taxon>
        <taxon>Aspergillaceae</taxon>
        <taxon>Aspergillus</taxon>
        <taxon>Aspergillus subgen. Nidulantes</taxon>
    </lineage>
</organism>
<dbReference type="Proteomes" id="UP001610335">
    <property type="component" value="Unassembled WGS sequence"/>
</dbReference>
<dbReference type="PANTHER" id="PTHR42748:SF26">
    <property type="entry name" value="NMRA-LIKE DOMAIN-CONTAINING PROTEIN"/>
    <property type="match status" value="1"/>
</dbReference>
<accession>A0ABR4HGG2</accession>
<feature type="domain" description="NmrA-like" evidence="3">
    <location>
        <begin position="1"/>
        <end position="321"/>
    </location>
</feature>
<evidence type="ECO:0000313" key="5">
    <source>
        <dbReference type="Proteomes" id="UP001610335"/>
    </source>
</evidence>
<keyword evidence="5" id="KW-1185">Reference proteome</keyword>
<reference evidence="4 5" key="1">
    <citation type="submission" date="2024-07" db="EMBL/GenBank/DDBJ databases">
        <title>Section-level genome sequencing and comparative genomics of Aspergillus sections Usti and Cavernicolus.</title>
        <authorList>
            <consortium name="Lawrence Berkeley National Laboratory"/>
            <person name="Nybo J.L."/>
            <person name="Vesth T.C."/>
            <person name="Theobald S."/>
            <person name="Frisvad J.C."/>
            <person name="Larsen T.O."/>
            <person name="Kjaerboelling I."/>
            <person name="Rothschild-Mancinelli K."/>
            <person name="Lyhne E.K."/>
            <person name="Kogle M.E."/>
            <person name="Barry K."/>
            <person name="Clum A."/>
            <person name="Na H."/>
            <person name="Ledsgaard L."/>
            <person name="Lin J."/>
            <person name="Lipzen A."/>
            <person name="Kuo A."/>
            <person name="Riley R."/>
            <person name="Mondo S."/>
            <person name="LaButti K."/>
            <person name="Haridas S."/>
            <person name="Pangalinan J."/>
            <person name="Salamov A.A."/>
            <person name="Simmons B.A."/>
            <person name="Magnuson J.K."/>
            <person name="Chen J."/>
            <person name="Drula E."/>
            <person name="Henrissat B."/>
            <person name="Wiebenga A."/>
            <person name="Lubbers R.J."/>
            <person name="Gomes A.C."/>
            <person name="Makela M.R."/>
            <person name="Stajich J."/>
            <person name="Grigoriev I.V."/>
            <person name="Mortensen U.H."/>
            <person name="De vries R.P."/>
            <person name="Baker S.E."/>
            <person name="Andersen M.R."/>
        </authorList>
    </citation>
    <scope>NUCLEOTIDE SEQUENCE [LARGE SCALE GENOMIC DNA]</scope>
    <source>
        <strain evidence="4 5">CBS 600.67</strain>
    </source>
</reference>
<proteinExistence type="inferred from homology"/>
<keyword evidence="2" id="KW-0521">NADP</keyword>
<evidence type="ECO:0000259" key="3">
    <source>
        <dbReference type="Pfam" id="PF05368"/>
    </source>
</evidence>
<sequence>MSKTIVIVGATGTQGSSIAHTFRRYPEWRVRGITRNPLSAASQSLSAKGVEMIKADIDDKQSLIPAFEGANVIFSNTDFFIHLQHALSTDPGREPQEINKYAYRREVEQGVNVAEVAASPSVLKTLDRFIYSSLPDPRKWSNGKYTTVWHCNSKADTIAAIQTRFPELADRMSTLQLGYFTSMWKVFPTMAPLKQADGSFKTIRQVSPSFTFPFVIPERDTGLFVKALVSDLPPKKCLQGVSEYLTWPEWMAIWGRVLGVEARFEQVSKEEMFAGLPGALRQDLEDGYDFIEEFGFTGGDPDVLRPEQLPSLLPLTSMEEYIKGEDWSSVLGIKYSG</sequence>
<dbReference type="SUPFAM" id="SSF51735">
    <property type="entry name" value="NAD(P)-binding Rossmann-fold domains"/>
    <property type="match status" value="1"/>
</dbReference>
<name>A0ABR4HGG2_9EURO</name>
<dbReference type="PANTHER" id="PTHR42748">
    <property type="entry name" value="NITROGEN METABOLITE REPRESSION PROTEIN NMRA FAMILY MEMBER"/>
    <property type="match status" value="1"/>
</dbReference>
<protein>
    <submittedName>
        <fullName evidence="4">Hscarg dehydrogenase</fullName>
    </submittedName>
</protein>
<dbReference type="InterPro" id="IPR051164">
    <property type="entry name" value="NmrA-like_oxidored"/>
</dbReference>
<evidence type="ECO:0000313" key="4">
    <source>
        <dbReference type="EMBL" id="KAL2814510.1"/>
    </source>
</evidence>
<comment type="similarity">
    <text evidence="1">Belongs to the NmrA-type oxidoreductase family.</text>
</comment>
<evidence type="ECO:0000256" key="1">
    <source>
        <dbReference type="ARBA" id="ARBA00006328"/>
    </source>
</evidence>
<evidence type="ECO:0000256" key="2">
    <source>
        <dbReference type="ARBA" id="ARBA00022857"/>
    </source>
</evidence>
<dbReference type="InterPro" id="IPR008030">
    <property type="entry name" value="NmrA-like"/>
</dbReference>
<dbReference type="InterPro" id="IPR036291">
    <property type="entry name" value="NAD(P)-bd_dom_sf"/>
</dbReference>
<dbReference type="Gene3D" id="3.90.25.10">
    <property type="entry name" value="UDP-galactose 4-epimerase, domain 1"/>
    <property type="match status" value="1"/>
</dbReference>
<comment type="caution">
    <text evidence="4">The sequence shown here is derived from an EMBL/GenBank/DDBJ whole genome shotgun (WGS) entry which is preliminary data.</text>
</comment>
<dbReference type="Pfam" id="PF05368">
    <property type="entry name" value="NmrA"/>
    <property type="match status" value="1"/>
</dbReference>
<dbReference type="EMBL" id="JBFXLS010000125">
    <property type="protein sequence ID" value="KAL2814510.1"/>
    <property type="molecule type" value="Genomic_DNA"/>
</dbReference>
<gene>
    <name evidence="4" type="ORF">BDW59DRAFT_154362</name>
</gene>
<dbReference type="Gene3D" id="3.40.50.720">
    <property type="entry name" value="NAD(P)-binding Rossmann-like Domain"/>
    <property type="match status" value="1"/>
</dbReference>